<dbReference type="Gene3D" id="2.40.40.20">
    <property type="match status" value="1"/>
</dbReference>
<dbReference type="AlphaFoldDB" id="A0A0A9ZFH5"/>
<feature type="domain" description="CDC48" evidence="3">
    <location>
        <begin position="49"/>
        <end position="117"/>
    </location>
</feature>
<evidence type="ECO:0000256" key="2">
    <source>
        <dbReference type="ARBA" id="ARBA00022840"/>
    </source>
</evidence>
<evidence type="ECO:0000259" key="3">
    <source>
        <dbReference type="SMART" id="SM01072"/>
    </source>
</evidence>
<dbReference type="InterPro" id="IPR004201">
    <property type="entry name" value="Cdc48_dom2"/>
</dbReference>
<sequence>MSTGVIRMSRVVRRNLKVKLGDIVSVNPAGEIPNAKAVQILPYSDTLEGISGNLFETYLKPYFINSYRPLRKGDSFLIRGQFHPLEFKVVEIDPVDVEYCTVAPDTIIHCDGDPINRDEEKDDDTYYSD</sequence>
<gene>
    <name evidence="4" type="primary">vcp_0</name>
    <name evidence="4" type="ORF">CM83_12774</name>
</gene>
<dbReference type="EMBL" id="GBHO01000863">
    <property type="protein sequence ID" value="JAG42741.1"/>
    <property type="molecule type" value="Transcribed_RNA"/>
</dbReference>
<protein>
    <submittedName>
        <fullName evidence="4">Transitional endoplasmic reticulum ATPase</fullName>
    </submittedName>
</protein>
<dbReference type="Gene3D" id="3.10.330.10">
    <property type="match status" value="1"/>
</dbReference>
<dbReference type="FunFam" id="3.10.330.10:FF:000001">
    <property type="entry name" value="Cell division control 48"/>
    <property type="match status" value="1"/>
</dbReference>
<dbReference type="InterPro" id="IPR029067">
    <property type="entry name" value="CDC48_domain_2-like_sf"/>
</dbReference>
<reference evidence="4" key="2">
    <citation type="submission" date="2014-07" db="EMBL/GenBank/DDBJ databases">
        <authorList>
            <person name="Hull J."/>
        </authorList>
    </citation>
    <scope>NUCLEOTIDE SEQUENCE</scope>
</reference>
<organism evidence="4">
    <name type="scientific">Lygus hesperus</name>
    <name type="common">Western plant bug</name>
    <dbReference type="NCBI Taxonomy" id="30085"/>
    <lineage>
        <taxon>Eukaryota</taxon>
        <taxon>Metazoa</taxon>
        <taxon>Ecdysozoa</taxon>
        <taxon>Arthropoda</taxon>
        <taxon>Hexapoda</taxon>
        <taxon>Insecta</taxon>
        <taxon>Pterygota</taxon>
        <taxon>Neoptera</taxon>
        <taxon>Paraneoptera</taxon>
        <taxon>Hemiptera</taxon>
        <taxon>Heteroptera</taxon>
        <taxon>Panheteroptera</taxon>
        <taxon>Cimicomorpha</taxon>
        <taxon>Miridae</taxon>
        <taxon>Mirini</taxon>
        <taxon>Lygus</taxon>
    </lineage>
</organism>
<evidence type="ECO:0000256" key="1">
    <source>
        <dbReference type="ARBA" id="ARBA00022741"/>
    </source>
</evidence>
<accession>A0A0A9ZFH5</accession>
<name>A0A0A9ZFH5_LYGHE</name>
<keyword evidence="1" id="KW-0547">Nucleotide-binding</keyword>
<evidence type="ECO:0000313" key="4">
    <source>
        <dbReference type="EMBL" id="JAG42741.1"/>
    </source>
</evidence>
<dbReference type="Pfam" id="PF02933">
    <property type="entry name" value="CDC48_2"/>
    <property type="match status" value="1"/>
</dbReference>
<dbReference type="SMART" id="SM01072">
    <property type="entry name" value="CDC48_2"/>
    <property type="match status" value="1"/>
</dbReference>
<dbReference type="SUPFAM" id="SSF54585">
    <property type="entry name" value="Cdc48 domain 2-like"/>
    <property type="match status" value="1"/>
</dbReference>
<proteinExistence type="predicted"/>
<dbReference type="GO" id="GO:0005524">
    <property type="term" value="F:ATP binding"/>
    <property type="evidence" value="ECO:0007669"/>
    <property type="project" value="UniProtKB-KW"/>
</dbReference>
<keyword evidence="2" id="KW-0067">ATP-binding</keyword>
<reference evidence="4" key="1">
    <citation type="journal article" date="2014" name="PLoS ONE">
        <title>Transcriptome-Based Identification of ABC Transporters in the Western Tarnished Plant Bug Lygus hesperus.</title>
        <authorList>
            <person name="Hull J.J."/>
            <person name="Chaney K."/>
            <person name="Geib S.M."/>
            <person name="Fabrick J.A."/>
            <person name="Brent C.S."/>
            <person name="Walsh D."/>
            <person name="Lavine L.C."/>
        </authorList>
    </citation>
    <scope>NUCLEOTIDE SEQUENCE</scope>
</reference>
<dbReference type="InterPro" id="IPR009010">
    <property type="entry name" value="Asp_de-COase-like_dom_sf"/>
</dbReference>
<dbReference type="SUPFAM" id="SSF50692">
    <property type="entry name" value="ADC-like"/>
    <property type="match status" value="1"/>
</dbReference>